<organism evidence="19 20">
    <name type="scientific">Candidatus Gottesmanbacteria bacterium RIFCSPLOWO2_01_FULL_39_12b</name>
    <dbReference type="NCBI Taxonomy" id="1798388"/>
    <lineage>
        <taxon>Bacteria</taxon>
        <taxon>Candidatus Gottesmaniibacteriota</taxon>
    </lineage>
</organism>
<accession>A0A1F6ANQ9</accession>
<feature type="domain" description="Aspartate/homoserine dehydrogenase NAD-binding" evidence="18">
    <location>
        <begin position="7"/>
        <end position="129"/>
    </location>
</feature>
<proteinExistence type="inferred from homology"/>
<evidence type="ECO:0000256" key="13">
    <source>
        <dbReference type="PIRSR" id="PIRSR036497-1"/>
    </source>
</evidence>
<keyword evidence="6 15" id="KW-0028">Amino-acid biosynthesis</keyword>
<dbReference type="PROSITE" id="PS01042">
    <property type="entry name" value="HOMOSER_DHGENASE"/>
    <property type="match status" value="1"/>
</dbReference>
<feature type="binding site" evidence="14">
    <location>
        <position position="195"/>
    </location>
    <ligand>
        <name>L-homoserine</name>
        <dbReference type="ChEBI" id="CHEBI:57476"/>
    </ligand>
</feature>
<dbReference type="InterPro" id="IPR011147">
    <property type="entry name" value="Bifunc_Aspkin/hSer_DH"/>
</dbReference>
<dbReference type="UniPathway" id="UPA00050">
    <property type="reaction ID" value="UER00063"/>
</dbReference>
<sequence>MKIIHLGIGKVGKTLVDQILKNKEVIRRTLGIYLIYSGLFNSKGGIFSDSGIDIRDVTKFPGNAVIVDYDKVISFLDENYIIVDTTASSETYGFLDLALKKSCYVAVSNKKPLCGNFNHFKRLVQKSERRFFYETTVGAGLPVIRTLMDLILTGDKIVQIQGCFSGTLGYIFSEIERGIAFSEAVKKAYELGYTEPDPRDDLSGLDVARKALILVRTMGRKTHLDEIKLTSLYPKQMEKLSVNDFFESLKNLDPVFQKRTVSAGKKGKTLRYVVTMDSESCRVGIEEVEKSSNLGSLKGPDNLIVFKTERYLANPLIIKGPGAGIGVTAAGVFADILEAAKLM</sequence>
<comment type="cofactor">
    <cofactor evidence="1">
        <name>a metal cation</name>
        <dbReference type="ChEBI" id="CHEBI:25213"/>
    </cofactor>
</comment>
<comment type="caution">
    <text evidence="19">The sequence shown here is derived from an EMBL/GenBank/DDBJ whole genome shotgun (WGS) entry which is preliminary data.</text>
</comment>
<evidence type="ECO:0000256" key="5">
    <source>
        <dbReference type="ARBA" id="ARBA00013213"/>
    </source>
</evidence>
<dbReference type="GO" id="GO:0009090">
    <property type="term" value="P:homoserine biosynthetic process"/>
    <property type="evidence" value="ECO:0007669"/>
    <property type="project" value="UniProtKB-ARBA"/>
</dbReference>
<dbReference type="Pfam" id="PF00742">
    <property type="entry name" value="Homoserine_dh"/>
    <property type="match status" value="1"/>
</dbReference>
<evidence type="ECO:0000256" key="4">
    <source>
        <dbReference type="ARBA" id="ARBA00006753"/>
    </source>
</evidence>
<dbReference type="GO" id="GO:0009086">
    <property type="term" value="P:methionine biosynthetic process"/>
    <property type="evidence" value="ECO:0007669"/>
    <property type="project" value="UniProtKB-KW"/>
</dbReference>
<name>A0A1F6ANQ9_9BACT</name>
<evidence type="ECO:0000256" key="3">
    <source>
        <dbReference type="ARBA" id="ARBA00005062"/>
    </source>
</evidence>
<dbReference type="SUPFAM" id="SSF51735">
    <property type="entry name" value="NAD(P)-binding Rossmann-fold domains"/>
    <property type="match status" value="1"/>
</dbReference>
<evidence type="ECO:0000256" key="15">
    <source>
        <dbReference type="RuleBase" id="RU000579"/>
    </source>
</evidence>
<keyword evidence="7 15" id="KW-0791">Threonine biosynthesis</keyword>
<dbReference type="InterPro" id="IPR001342">
    <property type="entry name" value="HDH_cat"/>
</dbReference>
<evidence type="ECO:0000256" key="7">
    <source>
        <dbReference type="ARBA" id="ARBA00022697"/>
    </source>
</evidence>
<evidence type="ECO:0000259" key="17">
    <source>
        <dbReference type="Pfam" id="PF00742"/>
    </source>
</evidence>
<evidence type="ECO:0000256" key="1">
    <source>
        <dbReference type="ARBA" id="ARBA00001920"/>
    </source>
</evidence>
<evidence type="ECO:0000256" key="10">
    <source>
        <dbReference type="ARBA" id="ARBA00023167"/>
    </source>
</evidence>
<keyword evidence="8 14" id="KW-0521">NADP</keyword>
<dbReference type="GO" id="GO:0009089">
    <property type="term" value="P:lysine biosynthetic process via diaminopimelate"/>
    <property type="evidence" value="ECO:0007669"/>
    <property type="project" value="UniProtKB-ARBA"/>
</dbReference>
<evidence type="ECO:0000313" key="20">
    <source>
        <dbReference type="Proteomes" id="UP000176609"/>
    </source>
</evidence>
<dbReference type="InterPro" id="IPR036291">
    <property type="entry name" value="NAD(P)-bd_dom_sf"/>
</dbReference>
<dbReference type="Pfam" id="PF03447">
    <property type="entry name" value="NAD_binding_3"/>
    <property type="match status" value="1"/>
</dbReference>
<feature type="active site" description="Proton donor" evidence="13">
    <location>
        <position position="210"/>
    </location>
</feature>
<dbReference type="InterPro" id="IPR022697">
    <property type="entry name" value="HDH_short"/>
</dbReference>
<evidence type="ECO:0000256" key="11">
    <source>
        <dbReference type="ARBA" id="ARBA00048841"/>
    </source>
</evidence>
<dbReference type="EMBL" id="MFJR01000012">
    <property type="protein sequence ID" value="OGG26298.1"/>
    <property type="molecule type" value="Genomic_DNA"/>
</dbReference>
<keyword evidence="9 15" id="KW-0560">Oxidoreductase</keyword>
<gene>
    <name evidence="19" type="ORF">A2960_04890</name>
</gene>
<evidence type="ECO:0000256" key="6">
    <source>
        <dbReference type="ARBA" id="ARBA00022605"/>
    </source>
</evidence>
<dbReference type="PANTHER" id="PTHR43070">
    <property type="match status" value="1"/>
</dbReference>
<dbReference type="Gene3D" id="3.30.360.10">
    <property type="entry name" value="Dihydrodipicolinate Reductase, domain 2"/>
    <property type="match status" value="1"/>
</dbReference>
<dbReference type="Proteomes" id="UP000176609">
    <property type="component" value="Unassembled WGS sequence"/>
</dbReference>
<evidence type="ECO:0000256" key="12">
    <source>
        <dbReference type="ARBA" id="ARBA00049031"/>
    </source>
</evidence>
<dbReference type="GO" id="GO:0050661">
    <property type="term" value="F:NADP binding"/>
    <property type="evidence" value="ECO:0007669"/>
    <property type="project" value="InterPro"/>
</dbReference>
<dbReference type="EC" id="1.1.1.3" evidence="5 15"/>
<dbReference type="Gene3D" id="3.40.50.720">
    <property type="entry name" value="NAD(P)-binding Rossmann-like Domain"/>
    <property type="match status" value="1"/>
</dbReference>
<feature type="binding site" evidence="14">
    <location>
        <position position="110"/>
    </location>
    <ligand>
        <name>NADPH</name>
        <dbReference type="ChEBI" id="CHEBI:57783"/>
    </ligand>
</feature>
<dbReference type="FunFam" id="3.30.360.10:FF:000006">
    <property type="entry name" value="Bifunctional aspartokinase/homoserine dehydrogenase"/>
    <property type="match status" value="1"/>
</dbReference>
<dbReference type="GO" id="GO:0004412">
    <property type="term" value="F:homoserine dehydrogenase activity"/>
    <property type="evidence" value="ECO:0007669"/>
    <property type="project" value="UniProtKB-EC"/>
</dbReference>
<dbReference type="PANTHER" id="PTHR43070:SF3">
    <property type="entry name" value="HOMOSERINE DEHYDROGENASE"/>
    <property type="match status" value="1"/>
</dbReference>
<dbReference type="UniPathway" id="UPA00051">
    <property type="reaction ID" value="UER00465"/>
</dbReference>
<comment type="catalytic activity">
    <reaction evidence="12">
        <text>L-homoserine + NAD(+) = L-aspartate 4-semialdehyde + NADH + H(+)</text>
        <dbReference type="Rhea" id="RHEA:15757"/>
        <dbReference type="ChEBI" id="CHEBI:15378"/>
        <dbReference type="ChEBI" id="CHEBI:57476"/>
        <dbReference type="ChEBI" id="CHEBI:57540"/>
        <dbReference type="ChEBI" id="CHEBI:57945"/>
        <dbReference type="ChEBI" id="CHEBI:537519"/>
        <dbReference type="EC" id="1.1.1.3"/>
    </reaction>
    <physiologicalReaction direction="right-to-left" evidence="12">
        <dbReference type="Rhea" id="RHEA:15759"/>
    </physiologicalReaction>
</comment>
<dbReference type="PIRSF" id="PIRSF036497">
    <property type="entry name" value="HDH_short"/>
    <property type="match status" value="1"/>
</dbReference>
<comment type="catalytic activity">
    <reaction evidence="11">
        <text>L-homoserine + NADP(+) = L-aspartate 4-semialdehyde + NADPH + H(+)</text>
        <dbReference type="Rhea" id="RHEA:15761"/>
        <dbReference type="ChEBI" id="CHEBI:15378"/>
        <dbReference type="ChEBI" id="CHEBI:57476"/>
        <dbReference type="ChEBI" id="CHEBI:57783"/>
        <dbReference type="ChEBI" id="CHEBI:58349"/>
        <dbReference type="ChEBI" id="CHEBI:537519"/>
        <dbReference type="EC" id="1.1.1.3"/>
    </reaction>
    <physiologicalReaction direction="right-to-left" evidence="11">
        <dbReference type="Rhea" id="RHEA:15763"/>
    </physiologicalReaction>
</comment>
<comment type="pathway">
    <text evidence="2 15">Amino-acid biosynthesis; L-threonine biosynthesis; L-threonine from L-aspartate: step 3/5.</text>
</comment>
<comment type="similarity">
    <text evidence="4 16">Belongs to the homoserine dehydrogenase family.</text>
</comment>
<evidence type="ECO:0000256" key="14">
    <source>
        <dbReference type="PIRSR" id="PIRSR036497-2"/>
    </source>
</evidence>
<reference evidence="19 20" key="1">
    <citation type="journal article" date="2016" name="Nat. Commun.">
        <title>Thousands of microbial genomes shed light on interconnected biogeochemical processes in an aquifer system.</title>
        <authorList>
            <person name="Anantharaman K."/>
            <person name="Brown C.T."/>
            <person name="Hug L.A."/>
            <person name="Sharon I."/>
            <person name="Castelle C.J."/>
            <person name="Probst A.J."/>
            <person name="Thomas B.C."/>
            <person name="Singh A."/>
            <person name="Wilkins M.J."/>
            <person name="Karaoz U."/>
            <person name="Brodie E.L."/>
            <person name="Williams K.H."/>
            <person name="Hubbard S.S."/>
            <person name="Banfield J.F."/>
        </authorList>
    </citation>
    <scope>NUCLEOTIDE SEQUENCE [LARGE SCALE GENOMIC DNA]</scope>
</reference>
<evidence type="ECO:0000256" key="16">
    <source>
        <dbReference type="RuleBase" id="RU004171"/>
    </source>
</evidence>
<dbReference type="AlphaFoldDB" id="A0A1F6ANQ9"/>
<evidence type="ECO:0000256" key="9">
    <source>
        <dbReference type="ARBA" id="ARBA00023002"/>
    </source>
</evidence>
<dbReference type="InterPro" id="IPR005106">
    <property type="entry name" value="Asp/hSer_DH_NAD-bd"/>
</dbReference>
<feature type="binding site" evidence="14">
    <location>
        <begin position="7"/>
        <end position="12"/>
    </location>
    <ligand>
        <name>NADP(+)</name>
        <dbReference type="ChEBI" id="CHEBI:58349"/>
    </ligand>
</feature>
<protein>
    <recommendedName>
        <fullName evidence="5 15">Homoserine dehydrogenase</fullName>
        <ecNumber evidence="5 15">1.1.1.3</ecNumber>
    </recommendedName>
</protein>
<evidence type="ECO:0000259" key="18">
    <source>
        <dbReference type="Pfam" id="PF03447"/>
    </source>
</evidence>
<dbReference type="GO" id="GO:0009088">
    <property type="term" value="P:threonine biosynthetic process"/>
    <property type="evidence" value="ECO:0007669"/>
    <property type="project" value="UniProtKB-UniPathway"/>
</dbReference>
<evidence type="ECO:0000256" key="2">
    <source>
        <dbReference type="ARBA" id="ARBA00005056"/>
    </source>
</evidence>
<dbReference type="SUPFAM" id="SSF55347">
    <property type="entry name" value="Glyceraldehyde-3-phosphate dehydrogenase-like, C-terminal domain"/>
    <property type="match status" value="1"/>
</dbReference>
<evidence type="ECO:0000313" key="19">
    <source>
        <dbReference type="EMBL" id="OGG26298.1"/>
    </source>
</evidence>
<feature type="domain" description="Homoserine dehydrogenase catalytic" evidence="17">
    <location>
        <begin position="142"/>
        <end position="337"/>
    </location>
</feature>
<evidence type="ECO:0000256" key="8">
    <source>
        <dbReference type="ARBA" id="ARBA00022857"/>
    </source>
</evidence>
<keyword evidence="10 15" id="KW-0486">Methionine biosynthesis</keyword>
<comment type="pathway">
    <text evidence="3 15">Amino-acid biosynthesis; L-methionine biosynthesis via de novo pathway; L-homoserine from L-aspartate: step 3/3.</text>
</comment>
<dbReference type="InterPro" id="IPR019811">
    <property type="entry name" value="HDH_CS"/>
</dbReference>
<feature type="binding site" evidence="14">
    <location>
        <position position="86"/>
    </location>
    <ligand>
        <name>NADPH</name>
        <dbReference type="ChEBI" id="CHEBI:57783"/>
    </ligand>
</feature>